<dbReference type="GO" id="GO:0003955">
    <property type="term" value="F:NAD(P)H dehydrogenase (quinone) activity"/>
    <property type="evidence" value="ECO:0007669"/>
    <property type="project" value="TreeGrafter"/>
</dbReference>
<dbReference type="PANTHER" id="PTHR10204:SF34">
    <property type="entry name" value="NAD(P)H DEHYDROGENASE [QUINONE] 1 ISOFORM 1"/>
    <property type="match status" value="1"/>
</dbReference>
<feature type="domain" description="Flavodoxin-like fold" evidence="3">
    <location>
        <begin position="2"/>
        <end position="187"/>
    </location>
</feature>
<reference evidence="4 5" key="1">
    <citation type="submission" date="2016-10" db="EMBL/GenBank/DDBJ databases">
        <authorList>
            <person name="de Groot N.N."/>
        </authorList>
    </citation>
    <scope>NUCLEOTIDE SEQUENCE [LARGE SCALE GENOMIC DNA]</scope>
    <source>
        <strain evidence="4 5">DSM 21632</strain>
    </source>
</reference>
<dbReference type="AlphaFoldDB" id="A0A1G8K490"/>
<dbReference type="InterPro" id="IPR003680">
    <property type="entry name" value="Flavodoxin_fold"/>
</dbReference>
<protein>
    <submittedName>
        <fullName evidence="4">NAD(P)H dehydrogenase (Quinone)</fullName>
    </submittedName>
</protein>
<dbReference type="SUPFAM" id="SSF52218">
    <property type="entry name" value="Flavoproteins"/>
    <property type="match status" value="1"/>
</dbReference>
<keyword evidence="5" id="KW-1185">Reference proteome</keyword>
<dbReference type="EMBL" id="FNDK01000040">
    <property type="protein sequence ID" value="SDI37620.1"/>
    <property type="molecule type" value="Genomic_DNA"/>
</dbReference>
<dbReference type="Gene3D" id="3.40.50.360">
    <property type="match status" value="1"/>
</dbReference>
<organism evidence="4 5">
    <name type="scientific">Alteribacillus persepolensis</name>
    <dbReference type="NCBI Taxonomy" id="568899"/>
    <lineage>
        <taxon>Bacteria</taxon>
        <taxon>Bacillati</taxon>
        <taxon>Bacillota</taxon>
        <taxon>Bacilli</taxon>
        <taxon>Bacillales</taxon>
        <taxon>Bacillaceae</taxon>
        <taxon>Alteribacillus</taxon>
    </lineage>
</organism>
<evidence type="ECO:0000313" key="5">
    <source>
        <dbReference type="Proteomes" id="UP000199163"/>
    </source>
</evidence>
<dbReference type="InterPro" id="IPR051545">
    <property type="entry name" value="NAD(P)H_dehydrogenase_qn"/>
</dbReference>
<sequence length="196" mass="22917">MKRVLVWYMHPDPHSFNRAILDTYVDACKSHGLEVQVRMIKELQYSPHLEREEYEASLDKQYPAEIKEEHHWLRWADAVTLIFPLWWGSFPAAGKGFLDRVLSYGVAYELNGETPVPKMNGKKAAVIYTTGTPPDVFRQSSQQRIEDTWKHEIFSFCGFESLPFLHFGDVVQTTDEKRRHMLQQVRDYAKEQAAKL</sequence>
<keyword evidence="2" id="KW-0560">Oxidoreductase</keyword>
<dbReference type="GO" id="GO:0005829">
    <property type="term" value="C:cytosol"/>
    <property type="evidence" value="ECO:0007669"/>
    <property type="project" value="TreeGrafter"/>
</dbReference>
<dbReference type="OrthoDB" id="9798454at2"/>
<proteinExistence type="inferred from homology"/>
<name>A0A1G8K490_9BACI</name>
<dbReference type="STRING" id="568899.SAMN05192534_14014"/>
<comment type="similarity">
    <text evidence="1">Belongs to the NAD(P)H dehydrogenase (quinone) family.</text>
</comment>
<gene>
    <name evidence="4" type="ORF">SAMN05192534_14014</name>
</gene>
<dbReference type="Pfam" id="PF02525">
    <property type="entry name" value="Flavodoxin_2"/>
    <property type="match status" value="1"/>
</dbReference>
<evidence type="ECO:0000259" key="3">
    <source>
        <dbReference type="Pfam" id="PF02525"/>
    </source>
</evidence>
<evidence type="ECO:0000256" key="2">
    <source>
        <dbReference type="ARBA" id="ARBA00023002"/>
    </source>
</evidence>
<dbReference type="Proteomes" id="UP000199163">
    <property type="component" value="Unassembled WGS sequence"/>
</dbReference>
<dbReference type="RefSeq" id="WP_091276801.1">
    <property type="nucleotide sequence ID" value="NZ_FNDK01000040.1"/>
</dbReference>
<dbReference type="InterPro" id="IPR029039">
    <property type="entry name" value="Flavoprotein-like_sf"/>
</dbReference>
<dbReference type="PANTHER" id="PTHR10204">
    <property type="entry name" value="NAD P H OXIDOREDUCTASE-RELATED"/>
    <property type="match status" value="1"/>
</dbReference>
<evidence type="ECO:0000313" key="4">
    <source>
        <dbReference type="EMBL" id="SDI37620.1"/>
    </source>
</evidence>
<evidence type="ECO:0000256" key="1">
    <source>
        <dbReference type="ARBA" id="ARBA00006252"/>
    </source>
</evidence>
<accession>A0A1G8K490</accession>